<gene>
    <name evidence="2" type="ORF">N8I77_009821</name>
</gene>
<protein>
    <submittedName>
        <fullName evidence="2">Uncharacterized protein</fullName>
    </submittedName>
</protein>
<sequence>MMIPERPARLVSALNPLLAYILGGGLILLGLHAFIRPRQEYKRFGLPLEHAQPNGKTEKHSPLMFLKGTREVTYGLALVALQYQGNVGAVTSFVVVLALAGLADGFVVWLHGGQELKRKALGHWFAFVVLGSWAAWRAHQVWEDSDERKWPDGPYHIWSS</sequence>
<comment type="caution">
    <text evidence="2">The sequence shown here is derived from an EMBL/GenBank/DDBJ whole genome shotgun (WGS) entry which is preliminary data.</text>
</comment>
<dbReference type="AlphaFoldDB" id="A0AAD9SBY1"/>
<dbReference type="EMBL" id="JAUJFL010000005">
    <property type="protein sequence ID" value="KAK2603357.1"/>
    <property type="molecule type" value="Genomic_DNA"/>
</dbReference>
<dbReference type="InterPro" id="IPR025363">
    <property type="entry name" value="DUF4267"/>
</dbReference>
<dbReference type="Pfam" id="PF14087">
    <property type="entry name" value="DUF4267"/>
    <property type="match status" value="1"/>
</dbReference>
<keyword evidence="1" id="KW-1133">Transmembrane helix</keyword>
<organism evidence="2 3">
    <name type="scientific">Phomopsis amygdali</name>
    <name type="common">Fusicoccum amygdali</name>
    <dbReference type="NCBI Taxonomy" id="1214568"/>
    <lineage>
        <taxon>Eukaryota</taxon>
        <taxon>Fungi</taxon>
        <taxon>Dikarya</taxon>
        <taxon>Ascomycota</taxon>
        <taxon>Pezizomycotina</taxon>
        <taxon>Sordariomycetes</taxon>
        <taxon>Sordariomycetidae</taxon>
        <taxon>Diaporthales</taxon>
        <taxon>Diaporthaceae</taxon>
        <taxon>Diaporthe</taxon>
    </lineage>
</organism>
<name>A0AAD9SBY1_PHOAM</name>
<dbReference type="Proteomes" id="UP001265746">
    <property type="component" value="Unassembled WGS sequence"/>
</dbReference>
<feature type="transmembrane region" description="Helical" evidence="1">
    <location>
        <begin position="87"/>
        <end position="109"/>
    </location>
</feature>
<accession>A0AAD9SBY1</accession>
<keyword evidence="1" id="KW-0472">Membrane</keyword>
<feature type="transmembrane region" description="Helical" evidence="1">
    <location>
        <begin position="17"/>
        <end position="35"/>
    </location>
</feature>
<keyword evidence="3" id="KW-1185">Reference proteome</keyword>
<evidence type="ECO:0000313" key="2">
    <source>
        <dbReference type="EMBL" id="KAK2603357.1"/>
    </source>
</evidence>
<keyword evidence="1" id="KW-0812">Transmembrane</keyword>
<evidence type="ECO:0000313" key="3">
    <source>
        <dbReference type="Proteomes" id="UP001265746"/>
    </source>
</evidence>
<evidence type="ECO:0000256" key="1">
    <source>
        <dbReference type="SAM" id="Phobius"/>
    </source>
</evidence>
<proteinExistence type="predicted"/>
<reference evidence="2" key="1">
    <citation type="submission" date="2023-06" db="EMBL/GenBank/DDBJ databases">
        <authorList>
            <person name="Noh H."/>
        </authorList>
    </citation>
    <scope>NUCLEOTIDE SEQUENCE</scope>
    <source>
        <strain evidence="2">DUCC20226</strain>
    </source>
</reference>